<comment type="caution">
    <text evidence="2">The sequence shown here is derived from an EMBL/GenBank/DDBJ whole genome shotgun (WGS) entry which is preliminary data.</text>
</comment>
<feature type="compositionally biased region" description="Polar residues" evidence="1">
    <location>
        <begin position="10"/>
        <end position="24"/>
    </location>
</feature>
<keyword evidence="3" id="KW-1185">Reference proteome</keyword>
<evidence type="ECO:0000313" key="3">
    <source>
        <dbReference type="Proteomes" id="UP000828390"/>
    </source>
</evidence>
<feature type="region of interest" description="Disordered" evidence="1">
    <location>
        <begin position="1"/>
        <end position="35"/>
    </location>
</feature>
<evidence type="ECO:0000256" key="1">
    <source>
        <dbReference type="SAM" id="MobiDB-lite"/>
    </source>
</evidence>
<reference evidence="2" key="1">
    <citation type="journal article" date="2019" name="bioRxiv">
        <title>The Genome of the Zebra Mussel, Dreissena polymorpha: A Resource for Invasive Species Research.</title>
        <authorList>
            <person name="McCartney M.A."/>
            <person name="Auch B."/>
            <person name="Kono T."/>
            <person name="Mallez S."/>
            <person name="Zhang Y."/>
            <person name="Obille A."/>
            <person name="Becker A."/>
            <person name="Abrahante J.E."/>
            <person name="Garbe J."/>
            <person name="Badalamenti J.P."/>
            <person name="Herman A."/>
            <person name="Mangelson H."/>
            <person name="Liachko I."/>
            <person name="Sullivan S."/>
            <person name="Sone E.D."/>
            <person name="Koren S."/>
            <person name="Silverstein K.A.T."/>
            <person name="Beckman K.B."/>
            <person name="Gohl D.M."/>
        </authorList>
    </citation>
    <scope>NUCLEOTIDE SEQUENCE</scope>
    <source>
        <strain evidence="2">Duluth1</strain>
        <tissue evidence="2">Whole animal</tissue>
    </source>
</reference>
<dbReference type="EMBL" id="JAIWYP010000009">
    <property type="protein sequence ID" value="KAH3773279.1"/>
    <property type="molecule type" value="Genomic_DNA"/>
</dbReference>
<reference evidence="2" key="2">
    <citation type="submission" date="2020-11" db="EMBL/GenBank/DDBJ databases">
        <authorList>
            <person name="McCartney M.A."/>
            <person name="Auch B."/>
            <person name="Kono T."/>
            <person name="Mallez S."/>
            <person name="Becker A."/>
            <person name="Gohl D.M."/>
            <person name="Silverstein K.A.T."/>
            <person name="Koren S."/>
            <person name="Bechman K.B."/>
            <person name="Herman A."/>
            <person name="Abrahante J.E."/>
            <person name="Garbe J."/>
        </authorList>
    </citation>
    <scope>NUCLEOTIDE SEQUENCE</scope>
    <source>
        <strain evidence="2">Duluth1</strain>
        <tissue evidence="2">Whole animal</tissue>
    </source>
</reference>
<accession>A0A9D4E6Q4</accession>
<dbReference type="AlphaFoldDB" id="A0A9D4E6Q4"/>
<proteinExistence type="predicted"/>
<name>A0A9D4E6Q4_DREPO</name>
<dbReference type="Proteomes" id="UP000828390">
    <property type="component" value="Unassembled WGS sequence"/>
</dbReference>
<sequence length="91" mass="10143">MIDASMETGCFSSTLSPNGRNSQEPEPHGPGFPLQDPSVKAMTVCGCSFCNISWMTDFACSSWTFDLFLDEPRLFQYVGLESFLDRDIQCT</sequence>
<protein>
    <submittedName>
        <fullName evidence="2">Uncharacterized protein</fullName>
    </submittedName>
</protein>
<evidence type="ECO:0000313" key="2">
    <source>
        <dbReference type="EMBL" id="KAH3773279.1"/>
    </source>
</evidence>
<organism evidence="2 3">
    <name type="scientific">Dreissena polymorpha</name>
    <name type="common">Zebra mussel</name>
    <name type="synonym">Mytilus polymorpha</name>
    <dbReference type="NCBI Taxonomy" id="45954"/>
    <lineage>
        <taxon>Eukaryota</taxon>
        <taxon>Metazoa</taxon>
        <taxon>Spiralia</taxon>
        <taxon>Lophotrochozoa</taxon>
        <taxon>Mollusca</taxon>
        <taxon>Bivalvia</taxon>
        <taxon>Autobranchia</taxon>
        <taxon>Heteroconchia</taxon>
        <taxon>Euheterodonta</taxon>
        <taxon>Imparidentia</taxon>
        <taxon>Neoheterodontei</taxon>
        <taxon>Myida</taxon>
        <taxon>Dreissenoidea</taxon>
        <taxon>Dreissenidae</taxon>
        <taxon>Dreissena</taxon>
    </lineage>
</organism>
<gene>
    <name evidence="2" type="ORF">DPMN_174638</name>
</gene>